<dbReference type="InterPro" id="IPR011008">
    <property type="entry name" value="Dimeric_a/b-barrel"/>
</dbReference>
<name>A0A4D8R4K1_AZOBR</name>
<reference evidence="7 8" key="1">
    <citation type="submission" date="2018-09" db="EMBL/GenBank/DDBJ databases">
        <title>Whole genome based analysis of evolution and adaptive divergence in Indian and Brazilian strains of Azospirillum brasilense.</title>
        <authorList>
            <person name="Singh C."/>
            <person name="Tripathi A.K."/>
        </authorList>
    </citation>
    <scope>NUCLEOTIDE SEQUENCE [LARGE SCALE GENOMIC DNA]</scope>
    <source>
        <strain evidence="7 8">MTCC4039</strain>
    </source>
</reference>
<keyword evidence="2" id="KW-0575">Peroxidase</keyword>
<keyword evidence="4" id="KW-0560">Oxidoreductase</keyword>
<dbReference type="GO" id="GO:0046872">
    <property type="term" value="F:metal ion binding"/>
    <property type="evidence" value="ECO:0007669"/>
    <property type="project" value="UniProtKB-KW"/>
</dbReference>
<dbReference type="RefSeq" id="WP_175426440.1">
    <property type="nucleotide sequence ID" value="NZ_CP032345.1"/>
</dbReference>
<evidence type="ECO:0000256" key="6">
    <source>
        <dbReference type="SAM" id="MobiDB-lite"/>
    </source>
</evidence>
<evidence type="ECO:0000313" key="7">
    <source>
        <dbReference type="EMBL" id="QCO15693.1"/>
    </source>
</evidence>
<proteinExistence type="predicted"/>
<keyword evidence="5" id="KW-0408">Iron</keyword>
<evidence type="ECO:0000256" key="1">
    <source>
        <dbReference type="ARBA" id="ARBA00001970"/>
    </source>
</evidence>
<dbReference type="GO" id="GO:0004601">
    <property type="term" value="F:peroxidase activity"/>
    <property type="evidence" value="ECO:0007669"/>
    <property type="project" value="UniProtKB-KW"/>
</dbReference>
<accession>A0A4D8R4K1</accession>
<feature type="compositionally biased region" description="Low complexity" evidence="6">
    <location>
        <begin position="126"/>
        <end position="135"/>
    </location>
</feature>
<evidence type="ECO:0008006" key="9">
    <source>
        <dbReference type="Google" id="ProtNLM"/>
    </source>
</evidence>
<dbReference type="SUPFAM" id="SSF54909">
    <property type="entry name" value="Dimeric alpha+beta barrel"/>
    <property type="match status" value="1"/>
</dbReference>
<evidence type="ECO:0000256" key="3">
    <source>
        <dbReference type="ARBA" id="ARBA00022723"/>
    </source>
</evidence>
<dbReference type="PANTHER" id="PTHR30521">
    <property type="entry name" value="DEFERROCHELATASE/PEROXIDASE"/>
    <property type="match status" value="1"/>
</dbReference>
<dbReference type="InterPro" id="IPR006314">
    <property type="entry name" value="Dyp_peroxidase"/>
</dbReference>
<sequence length="503" mass="55416">MAAGQEYDVDRDAVSTHGWGLATDAWADVQGLVYSGYGTLPWARALFLDLTHAQSGWLTSLRAVAPITDGRPIVEPKVCVDKAAAIAFTGAGLAAMGLGEDALRTFSRPFREGMHQQNRRRRLGDDGPTVVDGGPQWSGNTPTSLETPDTVHALLLVYHRSEADLDRYAEEARGTLLAQKVAIVREINLDIKPDQRGKVREHFGFADGVSQPLPYLDNGRDGPPGHDPWNEIPLGEILIGYRNAHAEIAPGPQVPATDSAARWELLDSGNAPEGFRDLGLNGTYMVVRELRQDVGRFWTSLDNQAAILRRQGGDAGQVTAEWLAERIVGRDRDGRLLCPVGTSVAEGDNRFGFRSRDPHGFGCPLGSHVRRANPRDGLAPDEDSAETLRAAANNHRIMRRGRKFGRVIADPRHDDGEERGLLFICLNTDIARQFEFVQQTWLLNPNFATLYQERDPLVGPNGPLTIPQDPLRRIVDVETYIELVGGEYFFLPGIRALAYLESL</sequence>
<protein>
    <recommendedName>
        <fullName evidence="9">Peroxidase</fullName>
    </recommendedName>
</protein>
<dbReference type="Proteomes" id="UP000298693">
    <property type="component" value="Chromosome"/>
</dbReference>
<dbReference type="AlphaFoldDB" id="A0A4D8R4K1"/>
<feature type="region of interest" description="Disordered" evidence="6">
    <location>
        <begin position="113"/>
        <end position="145"/>
    </location>
</feature>
<evidence type="ECO:0000313" key="8">
    <source>
        <dbReference type="Proteomes" id="UP000298693"/>
    </source>
</evidence>
<keyword evidence="3" id="KW-0479">Metal-binding</keyword>
<dbReference type="PROSITE" id="PS51404">
    <property type="entry name" value="DYP_PEROXIDASE"/>
    <property type="match status" value="1"/>
</dbReference>
<dbReference type="GO" id="GO:0005829">
    <property type="term" value="C:cytosol"/>
    <property type="evidence" value="ECO:0007669"/>
    <property type="project" value="TreeGrafter"/>
</dbReference>
<evidence type="ECO:0000256" key="2">
    <source>
        <dbReference type="ARBA" id="ARBA00022559"/>
    </source>
</evidence>
<dbReference type="EMBL" id="CP032345">
    <property type="protein sequence ID" value="QCO15693.1"/>
    <property type="molecule type" value="Genomic_DNA"/>
</dbReference>
<evidence type="ECO:0000256" key="5">
    <source>
        <dbReference type="ARBA" id="ARBA00023004"/>
    </source>
</evidence>
<evidence type="ECO:0000256" key="4">
    <source>
        <dbReference type="ARBA" id="ARBA00023002"/>
    </source>
</evidence>
<gene>
    <name evidence="7" type="ORF">D3869_10895</name>
</gene>
<comment type="cofactor">
    <cofactor evidence="1">
        <name>heme b</name>
        <dbReference type="ChEBI" id="CHEBI:60344"/>
    </cofactor>
</comment>
<dbReference type="GO" id="GO:0020037">
    <property type="term" value="F:heme binding"/>
    <property type="evidence" value="ECO:0007669"/>
    <property type="project" value="InterPro"/>
</dbReference>
<dbReference type="PANTHER" id="PTHR30521:SF0">
    <property type="entry name" value="DYP-TYPE PEROXIDASE FAMILY PROTEIN"/>
    <property type="match status" value="1"/>
</dbReference>
<organism evidence="7 8">
    <name type="scientific">Azospirillum brasilense</name>
    <dbReference type="NCBI Taxonomy" id="192"/>
    <lineage>
        <taxon>Bacteria</taxon>
        <taxon>Pseudomonadati</taxon>
        <taxon>Pseudomonadota</taxon>
        <taxon>Alphaproteobacteria</taxon>
        <taxon>Rhodospirillales</taxon>
        <taxon>Azospirillaceae</taxon>
        <taxon>Azospirillum</taxon>
    </lineage>
</organism>